<dbReference type="CDD" id="cd07521">
    <property type="entry name" value="HAD_FCP1-like"/>
    <property type="match status" value="1"/>
</dbReference>
<comment type="subunit">
    <text evidence="1">Component of the TIM23 complex.</text>
</comment>
<dbReference type="SUPFAM" id="SSF56784">
    <property type="entry name" value="HAD-like"/>
    <property type="match status" value="1"/>
</dbReference>
<dbReference type="OrthoDB" id="277011at2759"/>
<dbReference type="SMART" id="SM00577">
    <property type="entry name" value="CPDc"/>
    <property type="match status" value="1"/>
</dbReference>
<dbReference type="GO" id="GO:0005744">
    <property type="term" value="C:TIM23 mitochondrial import inner membrane translocase complex"/>
    <property type="evidence" value="ECO:0007669"/>
    <property type="project" value="UniProtKB-UniRule"/>
</dbReference>
<keyword evidence="1" id="KW-0496">Mitochondrion</keyword>
<sequence length="458" mass="51698">MNSIQFLANTVEKAFNPAPADDPKSSLDLDDSQIVTRQLDRPEPSAEEDKPVYDEEEENDDRSVLGVLVSILFFFPKHLVINPTVWVLLVVTYPLRAIIGLVRHTDPTVQQNIDKPAVEARVTQSEVPQRQKPREDPVQTQITTIVEEDIEFELDKSEDPIKSPTGPLTSSSDMVNPQALPQASGRKKNAKTSGTSTPRKKKFIFPKLLFNFNINYPPNLPQKTLVLDLDETLIHSLSRHNSSILNKNKGTTLEIRINNQLATLYHIYKRPYVDEFLSIVRNWFNLVCFTASIKEYADPVINYLEQEVMLKDKGDPAQKKDLFSQRFYRNSCIFTEGRGYVKDLGVLTGQQKDRASTPSTSPYPPGANNSSENIAPVRDRSVSRTRGASGIDLSKVIIIDNSPISYSFHKKNGIMIEGWINDPEDSELMNLLPLLNSLRFTSDVRNILGLKLGQEVFE</sequence>
<feature type="region of interest" description="Disordered" evidence="2">
    <location>
        <begin position="15"/>
        <end position="59"/>
    </location>
</feature>
<reference evidence="4" key="2">
    <citation type="submission" date="2021-01" db="EMBL/GenBank/DDBJ databases">
        <authorList>
            <person name="Schikora-Tamarit M.A."/>
        </authorList>
    </citation>
    <scope>NUCLEOTIDE SEQUENCE</scope>
    <source>
        <strain evidence="4">CBS6075</strain>
    </source>
</reference>
<evidence type="ECO:0000313" key="4">
    <source>
        <dbReference type="EMBL" id="KAH3660387.1"/>
    </source>
</evidence>
<dbReference type="Gene3D" id="3.40.50.1000">
    <property type="entry name" value="HAD superfamily/HAD-like"/>
    <property type="match status" value="1"/>
</dbReference>
<keyword evidence="5" id="KW-1185">Reference proteome</keyword>
<keyword evidence="1" id="KW-0813">Transport</keyword>
<dbReference type="RefSeq" id="XP_046058090.1">
    <property type="nucleotide sequence ID" value="XM_046208317.1"/>
</dbReference>
<dbReference type="InterPro" id="IPR004274">
    <property type="entry name" value="FCP1_dom"/>
</dbReference>
<proteinExistence type="inferred from homology"/>
<feature type="region of interest" description="Disordered" evidence="2">
    <location>
        <begin position="119"/>
        <end position="138"/>
    </location>
</feature>
<keyword evidence="1" id="KW-0809">Transit peptide</keyword>
<dbReference type="PANTHER" id="PTHR12210">
    <property type="entry name" value="DULLARD PROTEIN PHOSPHATASE"/>
    <property type="match status" value="1"/>
</dbReference>
<feature type="region of interest" description="Disordered" evidence="2">
    <location>
        <begin position="156"/>
        <end position="198"/>
    </location>
</feature>
<dbReference type="InterPro" id="IPR050365">
    <property type="entry name" value="TIM50"/>
</dbReference>
<accession>A0A9P8NWA8</accession>
<comment type="function">
    <text evidence="1">Essential component of the TIM23 complex, a complex that mediates the translocation of transit peptide-containing proteins across the mitochondrial inner membrane.</text>
</comment>
<reference evidence="4" key="1">
    <citation type="journal article" date="2021" name="Open Biol.">
        <title>Shared evolutionary footprints suggest mitochondrial oxidative damage underlies multiple complex I losses in fungi.</title>
        <authorList>
            <person name="Schikora-Tamarit M.A."/>
            <person name="Marcet-Houben M."/>
            <person name="Nosek J."/>
            <person name="Gabaldon T."/>
        </authorList>
    </citation>
    <scope>NUCLEOTIDE SEQUENCE</scope>
    <source>
        <strain evidence="4">CBS6075</strain>
    </source>
</reference>
<dbReference type="EMBL" id="JAEUBE010000504">
    <property type="protein sequence ID" value="KAH3660387.1"/>
    <property type="molecule type" value="Genomic_DNA"/>
</dbReference>
<dbReference type="GeneID" id="70238937"/>
<protein>
    <recommendedName>
        <fullName evidence="1">Mitochondrial import inner membrane translocase subunit TIM50</fullName>
    </recommendedName>
</protein>
<dbReference type="InterPro" id="IPR036412">
    <property type="entry name" value="HAD-like_sf"/>
</dbReference>
<dbReference type="Pfam" id="PF03031">
    <property type="entry name" value="NIF"/>
    <property type="match status" value="2"/>
</dbReference>
<dbReference type="PROSITE" id="PS50969">
    <property type="entry name" value="FCP1"/>
    <property type="match status" value="1"/>
</dbReference>
<evidence type="ECO:0000313" key="5">
    <source>
        <dbReference type="Proteomes" id="UP000769157"/>
    </source>
</evidence>
<gene>
    <name evidence="4" type="ORF">OGAPHI_006973</name>
</gene>
<feature type="domain" description="FCP1 homology" evidence="3">
    <location>
        <begin position="218"/>
        <end position="438"/>
    </location>
</feature>
<comment type="caution">
    <text evidence="4">The sequence shown here is derived from an EMBL/GenBank/DDBJ whole genome shotgun (WGS) entry which is preliminary data.</text>
</comment>
<organism evidence="4 5">
    <name type="scientific">Ogataea philodendri</name>
    <dbReference type="NCBI Taxonomy" id="1378263"/>
    <lineage>
        <taxon>Eukaryota</taxon>
        <taxon>Fungi</taxon>
        <taxon>Dikarya</taxon>
        <taxon>Ascomycota</taxon>
        <taxon>Saccharomycotina</taxon>
        <taxon>Pichiomycetes</taxon>
        <taxon>Pichiales</taxon>
        <taxon>Pichiaceae</taxon>
        <taxon>Ogataea</taxon>
    </lineage>
</organism>
<dbReference type="InterPro" id="IPR023214">
    <property type="entry name" value="HAD_sf"/>
</dbReference>
<feature type="region of interest" description="Disordered" evidence="2">
    <location>
        <begin position="350"/>
        <end position="383"/>
    </location>
</feature>
<evidence type="ECO:0000259" key="3">
    <source>
        <dbReference type="PROSITE" id="PS50969"/>
    </source>
</evidence>
<dbReference type="Proteomes" id="UP000769157">
    <property type="component" value="Unassembled WGS sequence"/>
</dbReference>
<name>A0A9P8NWA8_9ASCO</name>
<evidence type="ECO:0000256" key="2">
    <source>
        <dbReference type="SAM" id="MobiDB-lite"/>
    </source>
</evidence>
<feature type="compositionally biased region" description="Basic and acidic residues" evidence="2">
    <location>
        <begin position="38"/>
        <end position="53"/>
    </location>
</feature>
<keyword evidence="1" id="KW-0653">Protein transport</keyword>
<dbReference type="AlphaFoldDB" id="A0A9P8NWA8"/>
<evidence type="ECO:0000256" key="1">
    <source>
        <dbReference type="RuleBase" id="RU365079"/>
    </source>
</evidence>
<dbReference type="GO" id="GO:0015031">
    <property type="term" value="P:protein transport"/>
    <property type="evidence" value="ECO:0007669"/>
    <property type="project" value="UniProtKB-KW"/>
</dbReference>
<comment type="similarity">
    <text evidence="1">Belongs to the TIM50 family.</text>
</comment>
<comment type="subcellular location">
    <subcellularLocation>
        <location evidence="1">Mitochondrion inner membrane</location>
        <topology evidence="1">Single-pass membrane protein</topology>
    </subcellularLocation>
</comment>
<feature type="compositionally biased region" description="Polar residues" evidence="2">
    <location>
        <begin position="166"/>
        <end position="181"/>
    </location>
</feature>
<keyword evidence="1" id="KW-0811">Translocation</keyword>